<evidence type="ECO:0000313" key="3">
    <source>
        <dbReference type="EMBL" id="SHN21116.1"/>
    </source>
</evidence>
<evidence type="ECO:0000313" key="4">
    <source>
        <dbReference type="Proteomes" id="UP000183983"/>
    </source>
</evidence>
<name>A0A1M7PUD0_9PSED</name>
<dbReference type="STRING" id="1190415.SAMN05216593_113140"/>
<dbReference type="RefSeq" id="WP_281250942.1">
    <property type="nucleotide sequence ID" value="NZ_FRDA01000013.1"/>
</dbReference>
<feature type="domain" description="Nitrile hydratase beta subunit-like N-terminal" evidence="2">
    <location>
        <begin position="1"/>
        <end position="95"/>
    </location>
</feature>
<dbReference type="AlphaFoldDB" id="A0A1M7PUD0"/>
<dbReference type="Pfam" id="PF21006">
    <property type="entry name" value="NHase_beta_N"/>
    <property type="match status" value="1"/>
</dbReference>
<dbReference type="Proteomes" id="UP000183983">
    <property type="component" value="Unassembled WGS sequence"/>
</dbReference>
<dbReference type="InterPro" id="IPR049054">
    <property type="entry name" value="CN_hydtase_beta-like_N"/>
</dbReference>
<dbReference type="InterPro" id="IPR042262">
    <property type="entry name" value="CN_hydtase_beta_C"/>
</dbReference>
<keyword evidence="1" id="KW-0472">Membrane</keyword>
<feature type="transmembrane region" description="Helical" evidence="1">
    <location>
        <begin position="33"/>
        <end position="49"/>
    </location>
</feature>
<dbReference type="EMBL" id="FRDA01000013">
    <property type="protein sequence ID" value="SHN21116.1"/>
    <property type="molecule type" value="Genomic_DNA"/>
</dbReference>
<evidence type="ECO:0000259" key="2">
    <source>
        <dbReference type="Pfam" id="PF21006"/>
    </source>
</evidence>
<dbReference type="Gene3D" id="1.10.472.20">
    <property type="entry name" value="Nitrile hydratase, beta subunit"/>
    <property type="match status" value="1"/>
</dbReference>
<dbReference type="SUPFAM" id="SSF50090">
    <property type="entry name" value="Electron transport accessory proteins"/>
    <property type="match status" value="1"/>
</dbReference>
<dbReference type="InterPro" id="IPR008990">
    <property type="entry name" value="Elect_transpt_acc-like_dom_sf"/>
</dbReference>
<keyword evidence="1" id="KW-0812">Transmembrane</keyword>
<evidence type="ECO:0000256" key="1">
    <source>
        <dbReference type="SAM" id="Phobius"/>
    </source>
</evidence>
<organism evidence="3 4">
    <name type="scientific">Pseudomonas asturiensis</name>
    <dbReference type="NCBI Taxonomy" id="1190415"/>
    <lineage>
        <taxon>Bacteria</taxon>
        <taxon>Pseudomonadati</taxon>
        <taxon>Pseudomonadota</taxon>
        <taxon>Gammaproteobacteria</taxon>
        <taxon>Pseudomonadales</taxon>
        <taxon>Pseudomonadaceae</taxon>
        <taxon>Pseudomonas</taxon>
    </lineage>
</organism>
<accession>A0A1M7PUD0</accession>
<keyword evidence="1" id="KW-1133">Transmembrane helix</keyword>
<reference evidence="3 4" key="1">
    <citation type="submission" date="2016-11" db="EMBL/GenBank/DDBJ databases">
        <authorList>
            <person name="Jaros S."/>
            <person name="Januszkiewicz K."/>
            <person name="Wedrychowicz H."/>
        </authorList>
    </citation>
    <scope>NUCLEOTIDE SEQUENCE [LARGE SCALE GENOMIC DNA]</scope>
    <source>
        <strain evidence="3 4">LMG 26898</strain>
    </source>
</reference>
<sequence>MNGIHDCGGMHGIGPIFVEENEPLFHAPWERRMFGMFIAVFGAGVYNVDEFRFAIERMKPTDYLTTTYYEKWFHSLSLMLAEKGIISPDELSAKIESLRG</sequence>
<proteinExistence type="predicted"/>
<protein>
    <submittedName>
        <fullName evidence="3">Nitrile hydratase</fullName>
    </submittedName>
</protein>
<gene>
    <name evidence="3" type="ORF">SAMN05216593_113140</name>
</gene>